<evidence type="ECO:0000313" key="3">
    <source>
        <dbReference type="Proteomes" id="UP000005713"/>
    </source>
</evidence>
<protein>
    <recommendedName>
        <fullName evidence="4">DUF732 domain-containing protein</fullName>
    </recommendedName>
</protein>
<comment type="caution">
    <text evidence="2">The sequence shown here is derived from an EMBL/GenBank/DDBJ whole genome shotgun (WGS) entry which is preliminary data.</text>
</comment>
<dbReference type="Proteomes" id="UP000005713">
    <property type="component" value="Unassembled WGS sequence"/>
</dbReference>
<name>A3JYZ1_SAGS3</name>
<dbReference type="RefSeq" id="WP_005855847.1">
    <property type="nucleotide sequence ID" value="NZ_AAYA01000002.1"/>
</dbReference>
<feature type="signal peptide" evidence="1">
    <location>
        <begin position="1"/>
        <end position="21"/>
    </location>
</feature>
<proteinExistence type="predicted"/>
<keyword evidence="1" id="KW-0732">Signal</keyword>
<sequence>MKRTLLPLLTVLCLSSPALVAAQSLECPEPAPVFTEAGAHDFDLQQLAQRVGTADLDGQSLGTIAKEIRSEYPDAKDADVADIMITAFCNYLNTNAPSDHRSEANVAAFENQVYDAVFGGAPAKTYKRQGWLYGN</sequence>
<gene>
    <name evidence="2" type="ORF">SSE37_07798</name>
</gene>
<feature type="chain" id="PRO_5002654732" description="DUF732 domain-containing protein" evidence="1">
    <location>
        <begin position="22"/>
        <end position="135"/>
    </location>
</feature>
<evidence type="ECO:0000313" key="2">
    <source>
        <dbReference type="EMBL" id="EBA09694.1"/>
    </source>
</evidence>
<accession>A3JYZ1</accession>
<dbReference type="eggNOG" id="ENOG5032UWU">
    <property type="taxonomic scope" value="Bacteria"/>
</dbReference>
<reference evidence="2 3" key="1">
    <citation type="submission" date="2006-06" db="EMBL/GenBank/DDBJ databases">
        <authorList>
            <person name="Moran M.A."/>
            <person name="Ferriera S."/>
            <person name="Johnson J."/>
            <person name="Kravitz S."/>
            <person name="Beeson K."/>
            <person name="Sutton G."/>
            <person name="Rogers Y.-H."/>
            <person name="Friedman R."/>
            <person name="Frazier M."/>
            <person name="Venter J.C."/>
        </authorList>
    </citation>
    <scope>NUCLEOTIDE SEQUENCE [LARGE SCALE GENOMIC DNA]</scope>
    <source>
        <strain evidence="2 3">E-37</strain>
    </source>
</reference>
<dbReference type="OrthoDB" id="7874485at2"/>
<evidence type="ECO:0008006" key="4">
    <source>
        <dbReference type="Google" id="ProtNLM"/>
    </source>
</evidence>
<dbReference type="EMBL" id="AAYA01000002">
    <property type="protein sequence ID" value="EBA09694.1"/>
    <property type="molecule type" value="Genomic_DNA"/>
</dbReference>
<keyword evidence="3" id="KW-1185">Reference proteome</keyword>
<evidence type="ECO:0000256" key="1">
    <source>
        <dbReference type="SAM" id="SignalP"/>
    </source>
</evidence>
<dbReference type="AlphaFoldDB" id="A3JYZ1"/>
<organism evidence="2 3">
    <name type="scientific">Sagittula stellata (strain ATCC 700073 / DSM 11524 / E-37)</name>
    <dbReference type="NCBI Taxonomy" id="388399"/>
    <lineage>
        <taxon>Bacteria</taxon>
        <taxon>Pseudomonadati</taxon>
        <taxon>Pseudomonadota</taxon>
        <taxon>Alphaproteobacteria</taxon>
        <taxon>Rhodobacterales</taxon>
        <taxon>Roseobacteraceae</taxon>
        <taxon>Sagittula</taxon>
    </lineage>
</organism>